<sequence length="92" mass="9322">MHYITAVFACLSFFLFAAMAGAADMGPTLKKACTACHSAKRICLNLGVKSPGAWKGTVSKMVAKGAKLDAGQIDAATGYLAGLAPGSGPLCK</sequence>
<gene>
    <name evidence="2" type="ORF">GM415_10440</name>
</gene>
<keyword evidence="3" id="KW-1185">Reference proteome</keyword>
<proteinExistence type="predicted"/>
<feature type="chain" id="PRO_5026160013" description="Cytochrome c domain-containing protein" evidence="1">
    <location>
        <begin position="23"/>
        <end position="92"/>
    </location>
</feature>
<name>A0A6I6JLG3_9BACT</name>
<dbReference type="SUPFAM" id="SSF46626">
    <property type="entry name" value="Cytochrome c"/>
    <property type="match status" value="1"/>
</dbReference>
<evidence type="ECO:0000313" key="2">
    <source>
        <dbReference type="EMBL" id="QGY42039.1"/>
    </source>
</evidence>
<evidence type="ECO:0000313" key="3">
    <source>
        <dbReference type="Proteomes" id="UP000428328"/>
    </source>
</evidence>
<feature type="signal peptide" evidence="1">
    <location>
        <begin position="1"/>
        <end position="22"/>
    </location>
</feature>
<dbReference type="GO" id="GO:0009055">
    <property type="term" value="F:electron transfer activity"/>
    <property type="evidence" value="ECO:0007669"/>
    <property type="project" value="InterPro"/>
</dbReference>
<dbReference type="Proteomes" id="UP000428328">
    <property type="component" value="Chromosome"/>
</dbReference>
<dbReference type="InterPro" id="IPR036909">
    <property type="entry name" value="Cyt_c-like_dom_sf"/>
</dbReference>
<dbReference type="GO" id="GO:0020037">
    <property type="term" value="F:heme binding"/>
    <property type="evidence" value="ECO:0007669"/>
    <property type="project" value="InterPro"/>
</dbReference>
<protein>
    <recommendedName>
        <fullName evidence="4">Cytochrome c domain-containing protein</fullName>
    </recommendedName>
</protein>
<accession>A0A6I6JLG3</accession>
<dbReference type="KEGG" id="psel:GM415_10440"/>
<organism evidence="2 3">
    <name type="scientific">Pseudodesulfovibrio cashew</name>
    <dbReference type="NCBI Taxonomy" id="2678688"/>
    <lineage>
        <taxon>Bacteria</taxon>
        <taxon>Pseudomonadati</taxon>
        <taxon>Thermodesulfobacteriota</taxon>
        <taxon>Desulfovibrionia</taxon>
        <taxon>Desulfovibrionales</taxon>
        <taxon>Desulfovibrionaceae</taxon>
    </lineage>
</organism>
<dbReference type="AlphaFoldDB" id="A0A6I6JLG3"/>
<keyword evidence="1" id="KW-0732">Signal</keyword>
<evidence type="ECO:0008006" key="4">
    <source>
        <dbReference type="Google" id="ProtNLM"/>
    </source>
</evidence>
<dbReference type="EMBL" id="CP046400">
    <property type="protein sequence ID" value="QGY42039.1"/>
    <property type="molecule type" value="Genomic_DNA"/>
</dbReference>
<evidence type="ECO:0000256" key="1">
    <source>
        <dbReference type="SAM" id="SignalP"/>
    </source>
</evidence>
<reference evidence="2 3" key="1">
    <citation type="submission" date="2019-11" db="EMBL/GenBank/DDBJ databases">
        <authorList>
            <person name="Zheng R.K."/>
            <person name="Sun C.M."/>
        </authorList>
    </citation>
    <scope>NUCLEOTIDE SEQUENCE [LARGE SCALE GENOMIC DNA]</scope>
    <source>
        <strain evidence="2 3">SRB007</strain>
    </source>
</reference>
<dbReference type="Gene3D" id="1.10.760.10">
    <property type="entry name" value="Cytochrome c-like domain"/>
    <property type="match status" value="1"/>
</dbReference>